<feature type="non-terminal residue" evidence="2">
    <location>
        <position position="1"/>
    </location>
</feature>
<feature type="domain" description="HTH arsR-type" evidence="1">
    <location>
        <begin position="1"/>
        <end position="53"/>
    </location>
</feature>
<dbReference type="CDD" id="cd00090">
    <property type="entry name" value="HTH_ARSR"/>
    <property type="match status" value="1"/>
</dbReference>
<protein>
    <submittedName>
        <fullName evidence="2">Transcriptional regulator, ArsR family protein</fullName>
    </submittedName>
</protein>
<name>T0ZPV5_9ZZZZ</name>
<comment type="caution">
    <text evidence="2">The sequence shown here is derived from an EMBL/GenBank/DDBJ whole genome shotgun (WGS) entry which is preliminary data.</text>
</comment>
<reference evidence="2" key="2">
    <citation type="journal article" date="2014" name="ISME J.">
        <title>Microbial stratification in low pH oxic and suboxic macroscopic growths along an acid mine drainage.</title>
        <authorList>
            <person name="Mendez-Garcia C."/>
            <person name="Mesa V."/>
            <person name="Sprenger R.R."/>
            <person name="Richter M."/>
            <person name="Diez M.S."/>
            <person name="Solano J."/>
            <person name="Bargiela R."/>
            <person name="Golyshina O.V."/>
            <person name="Manteca A."/>
            <person name="Ramos J.L."/>
            <person name="Gallego J.R."/>
            <person name="Llorente I."/>
            <person name="Martins Dos Santos V.A."/>
            <person name="Jensen O.N."/>
            <person name="Pelaez A.I."/>
            <person name="Sanchez J."/>
            <person name="Ferrer M."/>
        </authorList>
    </citation>
    <scope>NUCLEOTIDE SEQUENCE</scope>
</reference>
<accession>T0ZPV5</accession>
<dbReference type="InterPro" id="IPR011991">
    <property type="entry name" value="ArsR-like_HTH"/>
</dbReference>
<dbReference type="PROSITE" id="PS50987">
    <property type="entry name" value="HTH_ARSR_2"/>
    <property type="match status" value="1"/>
</dbReference>
<proteinExistence type="predicted"/>
<dbReference type="AlphaFoldDB" id="T0ZPV5"/>
<dbReference type="Gene3D" id="1.10.10.10">
    <property type="entry name" value="Winged helix-like DNA-binding domain superfamily/Winged helix DNA-binding domain"/>
    <property type="match status" value="1"/>
</dbReference>
<evidence type="ECO:0000259" key="1">
    <source>
        <dbReference type="PROSITE" id="PS50987"/>
    </source>
</evidence>
<evidence type="ECO:0000313" key="2">
    <source>
        <dbReference type="EMBL" id="EQD50361.1"/>
    </source>
</evidence>
<dbReference type="EMBL" id="AUZX01009854">
    <property type="protein sequence ID" value="EQD50361.1"/>
    <property type="molecule type" value="Genomic_DNA"/>
</dbReference>
<dbReference type="PRINTS" id="PR00778">
    <property type="entry name" value="HTHARSR"/>
</dbReference>
<sequence length="75" mass="8725">RVSQPGVSKQLRILKEGGMVSVRRDGRRRLYSVRGDPLREATRWLGFYAPFWEGRLTRMDGLLAAEGPRKRAKRR</sequence>
<dbReference type="InterPro" id="IPR036388">
    <property type="entry name" value="WH-like_DNA-bd_sf"/>
</dbReference>
<dbReference type="GO" id="GO:0003700">
    <property type="term" value="F:DNA-binding transcription factor activity"/>
    <property type="evidence" value="ECO:0007669"/>
    <property type="project" value="InterPro"/>
</dbReference>
<dbReference type="InterPro" id="IPR001845">
    <property type="entry name" value="HTH_ArsR_DNA-bd_dom"/>
</dbReference>
<dbReference type="InterPro" id="IPR036390">
    <property type="entry name" value="WH_DNA-bd_sf"/>
</dbReference>
<organism evidence="2">
    <name type="scientific">mine drainage metagenome</name>
    <dbReference type="NCBI Taxonomy" id="410659"/>
    <lineage>
        <taxon>unclassified sequences</taxon>
        <taxon>metagenomes</taxon>
        <taxon>ecological metagenomes</taxon>
    </lineage>
</organism>
<dbReference type="SUPFAM" id="SSF46785">
    <property type="entry name" value="Winged helix' DNA-binding domain"/>
    <property type="match status" value="1"/>
</dbReference>
<gene>
    <name evidence="2" type="ORF">B1A_13476</name>
</gene>
<reference evidence="2" key="1">
    <citation type="submission" date="2013-08" db="EMBL/GenBank/DDBJ databases">
        <authorList>
            <person name="Mendez C."/>
            <person name="Richter M."/>
            <person name="Ferrer M."/>
            <person name="Sanchez J."/>
        </authorList>
    </citation>
    <scope>NUCLEOTIDE SEQUENCE</scope>
</reference>